<evidence type="ECO:0000256" key="1">
    <source>
        <dbReference type="SAM" id="Coils"/>
    </source>
</evidence>
<evidence type="ECO:0000313" key="5">
    <source>
        <dbReference type="Proteomes" id="UP000664132"/>
    </source>
</evidence>
<comment type="caution">
    <text evidence="4">The sequence shown here is derived from an EMBL/GenBank/DDBJ whole genome shotgun (WGS) entry which is preliminary data.</text>
</comment>
<dbReference type="OrthoDB" id="3558518at2759"/>
<keyword evidence="3" id="KW-0812">Transmembrane</keyword>
<evidence type="ECO:0000313" key="4">
    <source>
        <dbReference type="EMBL" id="KAG4421216.1"/>
    </source>
</evidence>
<keyword evidence="3" id="KW-1133">Transmembrane helix</keyword>
<proteinExistence type="predicted"/>
<keyword evidence="1" id="KW-0175">Coiled coil</keyword>
<evidence type="ECO:0000256" key="3">
    <source>
        <dbReference type="SAM" id="Phobius"/>
    </source>
</evidence>
<feature type="transmembrane region" description="Helical" evidence="3">
    <location>
        <begin position="37"/>
        <end position="55"/>
    </location>
</feature>
<reference evidence="4" key="1">
    <citation type="submission" date="2021-02" db="EMBL/GenBank/DDBJ databases">
        <title>Genome sequence Cadophora malorum strain M34.</title>
        <authorList>
            <person name="Stefanovic E."/>
            <person name="Vu D."/>
            <person name="Scully C."/>
            <person name="Dijksterhuis J."/>
            <person name="Roader J."/>
            <person name="Houbraken J."/>
        </authorList>
    </citation>
    <scope>NUCLEOTIDE SEQUENCE</scope>
    <source>
        <strain evidence="4">M34</strain>
    </source>
</reference>
<feature type="coiled-coil region" evidence="1">
    <location>
        <begin position="47"/>
        <end position="95"/>
    </location>
</feature>
<organism evidence="4 5">
    <name type="scientific">Cadophora malorum</name>
    <dbReference type="NCBI Taxonomy" id="108018"/>
    <lineage>
        <taxon>Eukaryota</taxon>
        <taxon>Fungi</taxon>
        <taxon>Dikarya</taxon>
        <taxon>Ascomycota</taxon>
        <taxon>Pezizomycotina</taxon>
        <taxon>Leotiomycetes</taxon>
        <taxon>Helotiales</taxon>
        <taxon>Ploettnerulaceae</taxon>
        <taxon>Cadophora</taxon>
    </lineage>
</organism>
<sequence>MAIENIIPKPSNSSYQDVSIIARASRMVLALDWKEPVYINTLLVICIAFLIQSALKSRKRMRRLEEEVRDVVEKWNDMERQIDELREEMRISREEDREEKLCLVENVKQVMRQRTLSPDRGSESNDIDTGFYQRSDATTSSSEDLVDDERNDVVQRLPEDDTSCPWCSHAHLLKLGDCAGDDTCDGSVHIPYCPSCFYNEKQLHGQVQQELHLNDGTTTAAETASKEVGTESLDD</sequence>
<gene>
    <name evidence="4" type="ORF">IFR04_005627</name>
</gene>
<feature type="region of interest" description="Disordered" evidence="2">
    <location>
        <begin position="113"/>
        <end position="148"/>
    </location>
</feature>
<keyword evidence="3" id="KW-0472">Membrane</keyword>
<dbReference type="AlphaFoldDB" id="A0A8H7TKS9"/>
<name>A0A8H7TKS9_9HELO</name>
<keyword evidence="5" id="KW-1185">Reference proteome</keyword>
<protein>
    <submittedName>
        <fullName evidence="4">Uncharacterized protein</fullName>
    </submittedName>
</protein>
<dbReference type="EMBL" id="JAFJYH010000069">
    <property type="protein sequence ID" value="KAG4421216.1"/>
    <property type="molecule type" value="Genomic_DNA"/>
</dbReference>
<dbReference type="Proteomes" id="UP000664132">
    <property type="component" value="Unassembled WGS sequence"/>
</dbReference>
<evidence type="ECO:0000256" key="2">
    <source>
        <dbReference type="SAM" id="MobiDB-lite"/>
    </source>
</evidence>
<accession>A0A8H7TKS9</accession>